<evidence type="ECO:0000313" key="14">
    <source>
        <dbReference type="Proteomes" id="UP000799539"/>
    </source>
</evidence>
<evidence type="ECO:0000313" key="13">
    <source>
        <dbReference type="EMBL" id="KAF2207186.1"/>
    </source>
</evidence>
<feature type="domain" description="Membrane insertase YidC/Oxa/ALB C-terminal" evidence="12">
    <location>
        <begin position="129"/>
        <end position="326"/>
    </location>
</feature>
<evidence type="ECO:0000256" key="8">
    <source>
        <dbReference type="ARBA" id="ARBA00023136"/>
    </source>
</evidence>
<evidence type="ECO:0000256" key="1">
    <source>
        <dbReference type="ARBA" id="ARBA00004448"/>
    </source>
</evidence>
<feature type="transmembrane region" description="Helical" evidence="11">
    <location>
        <begin position="287"/>
        <end position="312"/>
    </location>
</feature>
<evidence type="ECO:0000256" key="7">
    <source>
        <dbReference type="ARBA" id="ARBA00023128"/>
    </source>
</evidence>
<feature type="compositionally biased region" description="Basic and acidic residues" evidence="10">
    <location>
        <begin position="458"/>
        <end position="473"/>
    </location>
</feature>
<evidence type="ECO:0000256" key="6">
    <source>
        <dbReference type="ARBA" id="ARBA00022989"/>
    </source>
</evidence>
<reference evidence="13" key="1">
    <citation type="journal article" date="2020" name="Stud. Mycol.">
        <title>101 Dothideomycetes genomes: a test case for predicting lifestyles and emergence of pathogens.</title>
        <authorList>
            <person name="Haridas S."/>
            <person name="Albert R."/>
            <person name="Binder M."/>
            <person name="Bloem J."/>
            <person name="Labutti K."/>
            <person name="Salamov A."/>
            <person name="Andreopoulos B."/>
            <person name="Baker S."/>
            <person name="Barry K."/>
            <person name="Bills G."/>
            <person name="Bluhm B."/>
            <person name="Cannon C."/>
            <person name="Castanera R."/>
            <person name="Culley D."/>
            <person name="Daum C."/>
            <person name="Ezra D."/>
            <person name="Gonzalez J."/>
            <person name="Henrissat B."/>
            <person name="Kuo A."/>
            <person name="Liang C."/>
            <person name="Lipzen A."/>
            <person name="Lutzoni F."/>
            <person name="Magnuson J."/>
            <person name="Mondo S."/>
            <person name="Nolan M."/>
            <person name="Ohm R."/>
            <person name="Pangilinan J."/>
            <person name="Park H.-J."/>
            <person name="Ramirez L."/>
            <person name="Alfaro M."/>
            <person name="Sun H."/>
            <person name="Tritt A."/>
            <person name="Yoshinaga Y."/>
            <person name="Zwiers L.-H."/>
            <person name="Turgeon B."/>
            <person name="Goodwin S."/>
            <person name="Spatafora J."/>
            <person name="Crous P."/>
            <person name="Grigoriev I."/>
        </authorList>
    </citation>
    <scope>NUCLEOTIDE SEQUENCE</scope>
    <source>
        <strain evidence="13">SCOH1-5</strain>
    </source>
</reference>
<evidence type="ECO:0000256" key="10">
    <source>
        <dbReference type="SAM" id="MobiDB-lite"/>
    </source>
</evidence>
<dbReference type="PANTHER" id="PTHR12428">
    <property type="entry name" value="OXA1"/>
    <property type="match status" value="1"/>
</dbReference>
<dbReference type="CDD" id="cd20069">
    <property type="entry name" value="5TM_Oxa1-like"/>
    <property type="match status" value="1"/>
</dbReference>
<dbReference type="InterPro" id="IPR028055">
    <property type="entry name" value="YidC/Oxa/ALB_C"/>
</dbReference>
<keyword evidence="5" id="KW-0809">Transit peptide</keyword>
<evidence type="ECO:0000256" key="9">
    <source>
        <dbReference type="RuleBase" id="RU003945"/>
    </source>
</evidence>
<comment type="subcellular location">
    <subcellularLocation>
        <location evidence="9">Membrane</location>
        <topology evidence="9">Multi-pass membrane protein</topology>
    </subcellularLocation>
    <subcellularLocation>
        <location evidence="1">Mitochondrion inner membrane</location>
        <topology evidence="1">Multi-pass membrane protein</topology>
    </subcellularLocation>
</comment>
<dbReference type="InterPro" id="IPR001708">
    <property type="entry name" value="YidC/ALB3/OXA1/COX18"/>
</dbReference>
<protein>
    <recommendedName>
        <fullName evidence="12">Membrane insertase YidC/Oxa/ALB C-terminal domain-containing protein</fullName>
    </recommendedName>
</protein>
<proteinExistence type="inferred from homology"/>
<evidence type="ECO:0000259" key="12">
    <source>
        <dbReference type="Pfam" id="PF02096"/>
    </source>
</evidence>
<keyword evidence="8 11" id="KW-0472">Membrane</keyword>
<dbReference type="PANTHER" id="PTHR12428:SF66">
    <property type="entry name" value="MITOCHONDRIAL INNER MEMBRANE PROTEIN OXA1L"/>
    <property type="match status" value="1"/>
</dbReference>
<feature type="compositionally biased region" description="Low complexity" evidence="10">
    <location>
        <begin position="447"/>
        <end position="457"/>
    </location>
</feature>
<dbReference type="EMBL" id="ML992706">
    <property type="protein sequence ID" value="KAF2207186.1"/>
    <property type="molecule type" value="Genomic_DNA"/>
</dbReference>
<feature type="region of interest" description="Disordered" evidence="10">
    <location>
        <begin position="1"/>
        <end position="30"/>
    </location>
</feature>
<dbReference type="GO" id="GO:0032979">
    <property type="term" value="P:protein insertion into mitochondrial inner membrane from matrix"/>
    <property type="evidence" value="ECO:0007669"/>
    <property type="project" value="TreeGrafter"/>
</dbReference>
<evidence type="ECO:0000256" key="2">
    <source>
        <dbReference type="ARBA" id="ARBA00009877"/>
    </source>
</evidence>
<gene>
    <name evidence="13" type="ORF">CERZMDRAFT_51727</name>
</gene>
<feature type="transmembrane region" description="Helical" evidence="11">
    <location>
        <begin position="129"/>
        <end position="149"/>
    </location>
</feature>
<accession>A0A6A6F0E7</accession>
<keyword evidence="7" id="KW-0496">Mitochondrion</keyword>
<organism evidence="13 14">
    <name type="scientific">Cercospora zeae-maydis SCOH1-5</name>
    <dbReference type="NCBI Taxonomy" id="717836"/>
    <lineage>
        <taxon>Eukaryota</taxon>
        <taxon>Fungi</taxon>
        <taxon>Dikarya</taxon>
        <taxon>Ascomycota</taxon>
        <taxon>Pezizomycotina</taxon>
        <taxon>Dothideomycetes</taxon>
        <taxon>Dothideomycetidae</taxon>
        <taxon>Mycosphaerellales</taxon>
        <taxon>Mycosphaerellaceae</taxon>
        <taxon>Cercospora</taxon>
    </lineage>
</organism>
<evidence type="ECO:0000256" key="5">
    <source>
        <dbReference type="ARBA" id="ARBA00022946"/>
    </source>
</evidence>
<dbReference type="GO" id="GO:0005743">
    <property type="term" value="C:mitochondrial inner membrane"/>
    <property type="evidence" value="ECO:0007669"/>
    <property type="project" value="UniProtKB-SubCell"/>
</dbReference>
<keyword evidence="4" id="KW-0999">Mitochondrion inner membrane</keyword>
<feature type="transmembrane region" description="Helical" evidence="11">
    <location>
        <begin position="198"/>
        <end position="222"/>
    </location>
</feature>
<sequence length="479" mass="51975">MLTRAQLSSTSTRPTTLRLASSTSSPLSRTTIPISRASRISIPTIAAFRYASTQPPPTGAPPVHETTASFSSIDTITLDDVSSAAAVDPNSVHEPIGYLHSIGVDYGIGPTSMIQWILEHAHVWLGLPWWASIVLTAATLRLAMIPMYLKMSDAQARLSALSSVLKPFNEKMAEESRRGNTIGTAMVYSQMGQIKKRAGISAGAMYAPLVVNSVVGFCGFKLMRSLATLPVPGFKDGGFLWLQDLTMTDGYLILPFIMAATMHTIFRLGGETGAVATSPAMPKIRMALLWGMPGLIFLMTCFQPGAVALWFVGSGIISIPQSLILRRPAVRKYLGIAPVYHPKPGEGGPNFLESMMAKTKEAQAAPSASHAGRKNDVYMRPQYQSPNIRTSGKTSGKTTTIDTRLVDKIDMVQPKSPPKTFFARAKESFQQGVDMAVKFRKQRAIASASAKQAQQRADAQKAEFKRRAEEVQKRGVKGR</sequence>
<evidence type="ECO:0000256" key="4">
    <source>
        <dbReference type="ARBA" id="ARBA00022792"/>
    </source>
</evidence>
<dbReference type="Pfam" id="PF02096">
    <property type="entry name" value="60KD_IMP"/>
    <property type="match status" value="1"/>
</dbReference>
<keyword evidence="6 11" id="KW-1133">Transmembrane helix</keyword>
<name>A0A6A6F0E7_9PEZI</name>
<feature type="region of interest" description="Disordered" evidence="10">
    <location>
        <begin position="447"/>
        <end position="479"/>
    </location>
</feature>
<evidence type="ECO:0000256" key="11">
    <source>
        <dbReference type="SAM" id="Phobius"/>
    </source>
</evidence>
<dbReference type="OrthoDB" id="2148490at2759"/>
<dbReference type="Proteomes" id="UP000799539">
    <property type="component" value="Unassembled WGS sequence"/>
</dbReference>
<keyword evidence="3 9" id="KW-0812">Transmembrane</keyword>
<evidence type="ECO:0000256" key="3">
    <source>
        <dbReference type="ARBA" id="ARBA00022692"/>
    </source>
</evidence>
<feature type="compositionally biased region" description="Low complexity" evidence="10">
    <location>
        <begin position="8"/>
        <end position="30"/>
    </location>
</feature>
<dbReference type="GO" id="GO:0032977">
    <property type="term" value="F:membrane insertase activity"/>
    <property type="evidence" value="ECO:0007669"/>
    <property type="project" value="InterPro"/>
</dbReference>
<keyword evidence="14" id="KW-1185">Reference proteome</keyword>
<dbReference type="AlphaFoldDB" id="A0A6A6F0E7"/>
<comment type="similarity">
    <text evidence="2 9">Belongs to the OXA1/ALB3/YidC family.</text>
</comment>
<feature type="transmembrane region" description="Helical" evidence="11">
    <location>
        <begin position="250"/>
        <end position="266"/>
    </location>
</feature>